<dbReference type="OrthoDB" id="9976756at2759"/>
<dbReference type="ExpressionAtlas" id="A0A1D5RMT1">
    <property type="expression patterns" value="baseline and differential"/>
</dbReference>
<dbReference type="GeneTree" id="ENSGT00940000155113"/>
<evidence type="ECO:0000313" key="1">
    <source>
        <dbReference type="Ensembl" id="ENSP00000431023.1"/>
    </source>
</evidence>
<name>A0A1D5RMT1_HUMAN</name>
<dbReference type="EMBL" id="AC105235">
    <property type="status" value="NOT_ANNOTATED_CDS"/>
    <property type="molecule type" value="Genomic_DNA"/>
</dbReference>
<dbReference type="Proteomes" id="UP000005640">
    <property type="component" value="Chromosome 8"/>
</dbReference>
<dbReference type="EMBL" id="KF458882">
    <property type="status" value="NOT_ANNOTATED_CDS"/>
    <property type="molecule type" value="Genomic_DNA"/>
</dbReference>
<feature type="non-terminal residue" evidence="1">
    <location>
        <position position="8"/>
    </location>
</feature>
<dbReference type="EMBL" id="AC105009">
    <property type="status" value="NOT_ANNOTATED_CDS"/>
    <property type="molecule type" value="Genomic_DNA"/>
</dbReference>
<gene>
    <name evidence="1" type="primary">PTK2</name>
</gene>
<dbReference type="ChiTaRS" id="PTK2">
    <property type="organism name" value="human"/>
</dbReference>
<dbReference type="Bgee" id="ENSG00000169398">
    <property type="expression patterns" value="Expressed in corpus callosum and 210 other cell types or tissues"/>
</dbReference>
<dbReference type="Ensembl" id="ENST00000524257.5">
    <property type="protein sequence ID" value="ENSP00000431023.1"/>
    <property type="gene ID" value="ENSG00000169398.20"/>
</dbReference>
<organism evidence="1 2">
    <name type="scientific">Homo sapiens</name>
    <name type="common">Human</name>
    <dbReference type="NCBI Taxonomy" id="9606"/>
    <lineage>
        <taxon>Eukaryota</taxon>
        <taxon>Metazoa</taxon>
        <taxon>Chordata</taxon>
        <taxon>Craniata</taxon>
        <taxon>Vertebrata</taxon>
        <taxon>Euteleostomi</taxon>
        <taxon>Mammalia</taxon>
        <taxon>Eutheria</taxon>
        <taxon>Euarchontoglires</taxon>
        <taxon>Primates</taxon>
        <taxon>Haplorrhini</taxon>
        <taxon>Catarrhini</taxon>
        <taxon>Hominidae</taxon>
        <taxon>Homo</taxon>
    </lineage>
</organism>
<proteinExistence type="predicted"/>
<sequence length="8" mass="874">MLLELAGQ</sequence>
<reference evidence="1" key="4">
    <citation type="submission" date="2025-08" db="UniProtKB">
        <authorList>
            <consortium name="Ensembl"/>
        </authorList>
    </citation>
    <scope>IDENTIFICATION</scope>
</reference>
<dbReference type="Ensembl" id="ENST00000524257.5">
    <property type="protein sequence ID" value="ENSP00000431023.1"/>
    <property type="gene ID" value="ENSG00000169398.21"/>
</dbReference>
<reference evidence="1" key="5">
    <citation type="submission" date="2025-09" db="UniProtKB">
        <authorList>
            <consortium name="Ensembl"/>
        </authorList>
    </citation>
    <scope>IDENTIFICATION</scope>
</reference>
<dbReference type="EMBL" id="AC100860">
    <property type="status" value="NOT_ANNOTATED_CDS"/>
    <property type="molecule type" value="Genomic_DNA"/>
</dbReference>
<reference evidence="1 2" key="1">
    <citation type="journal article" date="2001" name="Nature">
        <title>Initial sequencing and analysis of the human genome.</title>
        <authorList>
            <consortium name="International Human Genome Sequencing Consortium"/>
            <person name="Lander E.S."/>
            <person name="Linton L.M."/>
            <person name="Birren B."/>
            <person name="Nusbaum C."/>
            <person name="Zody M.C."/>
            <person name="Baldwin J."/>
            <person name="Devon K."/>
            <person name="Dewar K."/>
            <person name="Doyle M."/>
            <person name="FitzHugh W."/>
            <person name="Funke R."/>
            <person name="Gage D."/>
            <person name="Harris K."/>
            <person name="Heaford A."/>
            <person name="Howland J."/>
            <person name="Kann L."/>
            <person name="Lehoczky J."/>
            <person name="LeVine R."/>
            <person name="McEwan P."/>
            <person name="McKernan K."/>
            <person name="Meldrim J."/>
            <person name="Mesirov J.P."/>
            <person name="Miranda C."/>
            <person name="Morris W."/>
            <person name="Naylor J."/>
            <person name="Raymond C."/>
            <person name="Rosetti M."/>
            <person name="Santos R."/>
            <person name="Sheridan A."/>
            <person name="Sougnez C."/>
            <person name="Stange-Thomann N."/>
            <person name="Stojanovic N."/>
            <person name="Subramanian A."/>
            <person name="Wyman D."/>
            <person name="Rogers J."/>
            <person name="Sulston J."/>
            <person name="Ainscough R."/>
            <person name="Beck S."/>
            <person name="Bentley D."/>
            <person name="Burton J."/>
            <person name="Clee C."/>
            <person name="Carter N."/>
            <person name="Coulson A."/>
            <person name="Deadman R."/>
            <person name="Deloukas P."/>
            <person name="Dunham A."/>
            <person name="Dunham I."/>
            <person name="Durbin R."/>
            <person name="French L."/>
            <person name="Grafham D."/>
            <person name="Gregory S."/>
            <person name="Hubbard T."/>
            <person name="Humphray S."/>
            <person name="Hunt A."/>
            <person name="Jones M."/>
            <person name="Lloyd C."/>
            <person name="McMurray A."/>
            <person name="Matthews L."/>
            <person name="Mercer S."/>
            <person name="Milne S."/>
            <person name="Mullikin J.C."/>
            <person name="Mungall A."/>
            <person name="Plumb R."/>
            <person name="Ross M."/>
            <person name="Shownkeen R."/>
            <person name="Sims S."/>
            <person name="Waterston R.H."/>
            <person name="Wilson R.K."/>
            <person name="Hillier L.W."/>
            <person name="McPherson J.D."/>
            <person name="Marra M.A."/>
            <person name="Mardis E.R."/>
            <person name="Fulton L.A."/>
            <person name="Chinwalla A.T."/>
            <person name="Pepin K.H."/>
            <person name="Gish W.R."/>
            <person name="Chissoe S.L."/>
            <person name="Wendl M.C."/>
            <person name="Delehaunty K.D."/>
            <person name="Miner T.L."/>
            <person name="Delehaunty A."/>
            <person name="Kramer J.B."/>
            <person name="Cook L.L."/>
            <person name="Fulton R.S."/>
            <person name="Johnson D.L."/>
            <person name="Minx P.J."/>
            <person name="Clifton S.W."/>
            <person name="Hawkins T."/>
            <person name="Branscomb E."/>
            <person name="Predki P."/>
            <person name="Richardson P."/>
            <person name="Wenning S."/>
            <person name="Slezak T."/>
            <person name="Doggett N."/>
            <person name="Cheng J.F."/>
            <person name="Olsen A."/>
            <person name="Lucas S."/>
            <person name="Elkin C."/>
            <person name="Uberbacher E."/>
            <person name="Frazier M."/>
            <person name="Gibbs R.A."/>
            <person name="Muzny D.M."/>
            <person name="Scherer S.E."/>
            <person name="Bouck J.B."/>
            <person name="Sodergren E.J."/>
            <person name="Worley K.C."/>
            <person name="Rives C.M."/>
            <person name="Gorrell J.H."/>
            <person name="Metzker M.L."/>
            <person name="Naylor S.L."/>
            <person name="Kucherlapati R.S."/>
            <person name="Nelson D.L."/>
            <person name="Weinstock G.M."/>
            <person name="Sakaki Y."/>
            <person name="Fujiyama A."/>
            <person name="Hattori M."/>
            <person name="Yada T."/>
            <person name="Toyoda A."/>
            <person name="Itoh T."/>
            <person name="Kawagoe C."/>
            <person name="Watanabe H."/>
            <person name="Totoki Y."/>
            <person name="Taylor T."/>
            <person name="Weissenbach J."/>
            <person name="Heilig R."/>
            <person name="Saurin W."/>
            <person name="Artiguenave F."/>
            <person name="Brottier P."/>
            <person name="Bruls T."/>
            <person name="Pelletier E."/>
            <person name="Robert C."/>
            <person name="Wincker P."/>
            <person name="Smith D.R."/>
            <person name="Doucette-Stamm L."/>
            <person name="Rubenfield M."/>
            <person name="Weinstock K."/>
            <person name="Lee H.M."/>
            <person name="Dubois J."/>
            <person name="Rosenthal A."/>
            <person name="Platzer M."/>
            <person name="Nyakatura G."/>
            <person name="Taudien S."/>
            <person name="Rump A."/>
            <person name="Yang H."/>
            <person name="Yu J."/>
            <person name="Wang J."/>
            <person name="Huang G."/>
            <person name="Gu J."/>
            <person name="Hood L."/>
            <person name="Rowen L."/>
            <person name="Madan A."/>
            <person name="Qin S."/>
            <person name="Davis R.W."/>
            <person name="Federspiel N.A."/>
            <person name="Abola A.P."/>
            <person name="Proctor M.J."/>
            <person name="Myers R.M."/>
            <person name="Schmutz J."/>
            <person name="Dickson M."/>
            <person name="Grimwood J."/>
            <person name="Cox D.R."/>
            <person name="Olson M.V."/>
            <person name="Kaul R."/>
            <person name="Raymond C."/>
            <person name="Shimizu N."/>
            <person name="Kawasaki K."/>
            <person name="Minoshima S."/>
            <person name="Evans G.A."/>
            <person name="Athanasiou M."/>
            <person name="Schultz R."/>
            <person name="Roe B.A."/>
            <person name="Chen F."/>
            <person name="Pan H."/>
            <person name="Ramser J."/>
            <person name="Lehrach H."/>
            <person name="Reinhardt R."/>
            <person name="McCombie W.R."/>
            <person name="de la Bastide M."/>
            <person name="Dedhia N."/>
            <person name="Blocker H."/>
            <person name="Hornischer K."/>
            <person name="Nordsiek G."/>
            <person name="Agarwala R."/>
            <person name="Aravind L."/>
            <person name="Bailey J.A."/>
            <person name="Bateman A."/>
            <person name="Batzoglou S."/>
            <person name="Birney E."/>
            <person name="Bork P."/>
            <person name="Brown D.G."/>
            <person name="Burge C.B."/>
            <person name="Cerutti L."/>
            <person name="Chen H.C."/>
            <person name="Church D."/>
            <person name="Clamp M."/>
            <person name="Copley R.R."/>
            <person name="Doerks T."/>
            <person name="Eddy S.R."/>
            <person name="Eichler E.E."/>
            <person name="Furey T.S."/>
            <person name="Galagan J."/>
            <person name="Gilbert J.G."/>
            <person name="Harmon C."/>
            <person name="Hayashizaki Y."/>
            <person name="Haussler D."/>
            <person name="Hermjakob H."/>
            <person name="Hokamp K."/>
            <person name="Jang W."/>
            <person name="Johnson L.S."/>
            <person name="Jones T.A."/>
            <person name="Kasif S."/>
            <person name="Kaspryzk A."/>
            <person name="Kennedy S."/>
            <person name="Kent W.J."/>
            <person name="Kitts P."/>
            <person name="Koonin E.V."/>
            <person name="Korf I."/>
            <person name="Kulp D."/>
            <person name="Lancet D."/>
            <person name="Lowe T.M."/>
            <person name="McLysaght A."/>
            <person name="Mikkelsen T."/>
            <person name="Moran J.V."/>
            <person name="Mulder N."/>
            <person name="Pollara V.J."/>
            <person name="Ponting C.P."/>
            <person name="Schuler G."/>
            <person name="Schultz J."/>
            <person name="Slater G."/>
            <person name="Smit A.F."/>
            <person name="Stupka E."/>
            <person name="Szustakowski J."/>
            <person name="Thierry-Mieg D."/>
            <person name="Thierry-Mieg J."/>
            <person name="Wagner L."/>
            <person name="Wallis J."/>
            <person name="Wheeler R."/>
            <person name="Williams A."/>
            <person name="Wolf Y.I."/>
            <person name="Wolfe K.H."/>
            <person name="Yang S.P."/>
            <person name="Yeh R.F."/>
            <person name="Collins F."/>
            <person name="Guyer M.S."/>
            <person name="Peterson J."/>
            <person name="Felsenfeld A."/>
            <person name="Wetterstrand K.A."/>
            <person name="Patrinos A."/>
            <person name="Morgan M.J."/>
            <person name="de Jong P."/>
            <person name="Catanese J.J."/>
            <person name="Osoegawa K."/>
            <person name="Shizuya H."/>
            <person name="Choi S."/>
            <person name="Chen Y.J."/>
        </authorList>
    </citation>
    <scope>NUCLEOTIDE SEQUENCE [LARGE SCALE GENOMIC DNA]</scope>
</reference>
<accession>A0A1D5RMT1</accession>
<dbReference type="Antibodypedia" id="725">
    <property type="antibodies" value="2887 antibodies from 51 providers"/>
</dbReference>
<dbReference type="EMBL" id="KF458878">
    <property type="status" value="NOT_ANNOTATED_CDS"/>
    <property type="molecule type" value="Genomic_DNA"/>
</dbReference>
<protein>
    <submittedName>
        <fullName evidence="1">Protein tyrosine kinase 2</fullName>
    </submittedName>
</protein>
<dbReference type="HGNC" id="HGNC:9611">
    <property type="gene designation" value="PTK2"/>
</dbReference>
<evidence type="ECO:0000313" key="2">
    <source>
        <dbReference type="Proteomes" id="UP000005640"/>
    </source>
</evidence>
<dbReference type="OpenTargets" id="ENSG00000169398"/>
<dbReference type="VEuPathDB" id="HostDB:ENSG00000169398"/>
<reference evidence="1 2" key="3">
    <citation type="journal article" date="2006" name="Nature">
        <title>DNA sequence and analysis of human chromosome 8.</title>
        <authorList>
            <person name="Nusbaum C."/>
            <person name="Mikkelsen T.S."/>
            <person name="Zody M.C."/>
            <person name="Asakawa S."/>
            <person name="Taudien S."/>
            <person name="Garber M."/>
            <person name="Kodira C.D."/>
            <person name="Schueler M.G."/>
            <person name="Shimizu A."/>
            <person name="Whittaker C.A."/>
            <person name="Chang J.L."/>
            <person name="Cuomo C.A."/>
            <person name="Dewar K."/>
            <person name="FitzGerald M.G."/>
            <person name="Yang X."/>
            <person name="Allen N.R."/>
            <person name="Anderson S."/>
            <person name="Asakawa T."/>
            <person name="Blechschmidt K."/>
            <person name="Bloom T."/>
            <person name="Borowsky M.L."/>
            <person name="Butler J."/>
            <person name="Cook A."/>
            <person name="Corum B."/>
            <person name="DeArellano K."/>
            <person name="DeCaprio D."/>
            <person name="Dooley K.T."/>
            <person name="Dorris L.III."/>
            <person name="Engels R."/>
            <person name="Glockner G."/>
            <person name="Hafez N."/>
            <person name="Hagopian D.S."/>
            <person name="Hall J.L."/>
            <person name="Ishikawa S.K."/>
            <person name="Jaffe D.B."/>
            <person name="Kamat A."/>
            <person name="Kudoh J."/>
            <person name="Lehmann R."/>
            <person name="Lokitsang T."/>
            <person name="Macdonald P."/>
            <person name="Major J.E."/>
            <person name="Matthews C.D."/>
            <person name="Mauceli E."/>
            <person name="Menzel U."/>
            <person name="Mihalev A.H."/>
            <person name="Minoshima S."/>
            <person name="Murayama Y."/>
            <person name="Naylor J.W."/>
            <person name="Nicol R."/>
            <person name="Nguyen C."/>
            <person name="O'Leary S.B."/>
            <person name="O'Neill K."/>
            <person name="Parker S.C."/>
            <person name="Polley A."/>
            <person name="Raymond C.K."/>
            <person name="Reichwald K."/>
            <person name="Rodriguez J."/>
            <person name="Sasaki T."/>
            <person name="Schilhabel M."/>
            <person name="Siddiqui R."/>
            <person name="Smith C.L."/>
            <person name="Sneddon T.P."/>
            <person name="Talamas J.A."/>
            <person name="Tenzin P."/>
            <person name="Topham K."/>
            <person name="Venkataraman V."/>
            <person name="Wen G."/>
            <person name="Yamazaki S."/>
            <person name="Young S.K."/>
            <person name="Zeng Q."/>
            <person name="Zimmer A.R."/>
            <person name="Rosenthal A."/>
            <person name="Birren B.W."/>
            <person name="Platzer M."/>
            <person name="Shimizu N."/>
            <person name="Lander E.S."/>
        </authorList>
    </citation>
    <scope>NUCLEOTIDE SEQUENCE [LARGE SCALE GENOMIC DNA]</scope>
</reference>
<keyword evidence="2" id="KW-1185">Reference proteome</keyword>
<dbReference type="EMBL" id="AC067931">
    <property type="status" value="NOT_ANNOTATED_CDS"/>
    <property type="molecule type" value="Genomic_DNA"/>
</dbReference>
<reference evidence="1 2" key="2">
    <citation type="journal article" date="2004" name="Nature">
        <title>Finishing the euchromatic sequence of the human genome.</title>
        <authorList>
            <consortium name="International Human Genome Sequencing Consortium"/>
        </authorList>
    </citation>
    <scope>NUCLEOTIDE SEQUENCE [LARGE SCALE GENOMIC DNA]</scope>
</reference>